<dbReference type="PROSITE" id="PS01060">
    <property type="entry name" value="FLIP_1"/>
    <property type="match status" value="1"/>
</dbReference>
<dbReference type="GO" id="GO:0044781">
    <property type="term" value="P:bacterial-type flagellum organization"/>
    <property type="evidence" value="ECO:0007669"/>
    <property type="project" value="UniProtKB-UniRule"/>
</dbReference>
<feature type="transmembrane region" description="Helical" evidence="12">
    <location>
        <begin position="117"/>
        <end position="136"/>
    </location>
</feature>
<dbReference type="PANTHER" id="PTHR30587:SF0">
    <property type="entry name" value="FLAGELLAR BIOSYNTHETIC PROTEIN FLIP"/>
    <property type="match status" value="1"/>
</dbReference>
<evidence type="ECO:0000256" key="11">
    <source>
        <dbReference type="ARBA" id="ARBA00023225"/>
    </source>
</evidence>
<sequence length="276" mass="29432">MSLAFLLPGRAFAHRASPVGSRLSSSIVASRRLARLAALAGVAALAALLPQGAAAQDFSISLGQGTGLTERAVQLIALLSVMSLAPSLLVMATSFTRIVVVLSLLRSAIGTGTAPPNAVMISLALFLTAFVMAPTFEQAWEGGIKPLTRNEISLEQAFERGTAPFKTFMLKNVREKDLALFMDLAGPERPAGPEQVSLRVLLPAFMISELKRAFEIGFLLFVPFLVIDLVVASILMSMGMMMLPPIVVSLPFKLIFFVLVDGWNLVAGSLVKSYGV</sequence>
<evidence type="ECO:0000256" key="10">
    <source>
        <dbReference type="ARBA" id="ARBA00023143"/>
    </source>
</evidence>
<keyword evidence="13" id="KW-0966">Cell projection</keyword>
<dbReference type="NCBIfam" id="NF009438">
    <property type="entry name" value="PRK12797.1"/>
    <property type="match status" value="1"/>
</dbReference>
<dbReference type="PRINTS" id="PR00951">
    <property type="entry name" value="FLGBIOSNFLIP"/>
</dbReference>
<keyword evidence="11 12" id="KW-1006">Bacterial flagellum protein export</keyword>
<keyword evidence="8 12" id="KW-1133">Transmembrane helix</keyword>
<name>A0A182CYP2_BLAVI</name>
<feature type="transmembrane region" description="Helical" evidence="12">
    <location>
        <begin position="216"/>
        <end position="238"/>
    </location>
</feature>
<comment type="similarity">
    <text evidence="1 12">Belongs to the FliP/MopC/SpaP family.</text>
</comment>
<keyword evidence="7 12" id="KW-0653">Protein transport</keyword>
<dbReference type="KEGG" id="bvr:BVIR_1004"/>
<comment type="subcellular location">
    <subcellularLocation>
        <location evidence="12">Cell membrane</location>
        <topology evidence="12">Multi-pass membrane protein</topology>
    </subcellularLocation>
    <subcellularLocation>
        <location evidence="12">Bacterial flagellum basal body</location>
    </subcellularLocation>
</comment>
<evidence type="ECO:0000256" key="9">
    <source>
        <dbReference type="ARBA" id="ARBA00023136"/>
    </source>
</evidence>
<dbReference type="InterPro" id="IPR005837">
    <property type="entry name" value="FliP"/>
</dbReference>
<dbReference type="EMBL" id="AP014854">
    <property type="protein sequence ID" value="BAR97907.1"/>
    <property type="molecule type" value="Genomic_DNA"/>
</dbReference>
<evidence type="ECO:0000256" key="4">
    <source>
        <dbReference type="ARBA" id="ARBA00022475"/>
    </source>
</evidence>
<dbReference type="InterPro" id="IPR005838">
    <property type="entry name" value="T3SS_IM_P"/>
</dbReference>
<comment type="function">
    <text evidence="12">Plays a role in the flagellum-specific transport system.</text>
</comment>
<dbReference type="PROSITE" id="PS01061">
    <property type="entry name" value="FLIP_2"/>
    <property type="match status" value="1"/>
</dbReference>
<evidence type="ECO:0000256" key="12">
    <source>
        <dbReference type="RuleBase" id="RU362069"/>
    </source>
</evidence>
<evidence type="ECO:0000256" key="1">
    <source>
        <dbReference type="ARBA" id="ARBA00006257"/>
    </source>
</evidence>
<gene>
    <name evidence="12" type="primary">fliP</name>
    <name evidence="13" type="ORF">BV133_314</name>
</gene>
<keyword evidence="5 12" id="KW-0812">Transmembrane</keyword>
<dbReference type="PRINTS" id="PR01302">
    <property type="entry name" value="TYPE3IMPPROT"/>
</dbReference>
<keyword evidence="9 12" id="KW-0472">Membrane</keyword>
<proteinExistence type="inferred from homology"/>
<dbReference type="AlphaFoldDB" id="A0A182CYP2"/>
<feature type="transmembrane region" description="Helical" evidence="12">
    <location>
        <begin position="250"/>
        <end position="271"/>
    </location>
</feature>
<keyword evidence="10" id="KW-0975">Bacterial flagellum</keyword>
<keyword evidence="3 12" id="KW-0813">Transport</keyword>
<dbReference type="GO" id="GO:0009425">
    <property type="term" value="C:bacterial-type flagellum basal body"/>
    <property type="evidence" value="ECO:0007669"/>
    <property type="project" value="UniProtKB-SubCell"/>
</dbReference>
<protein>
    <recommendedName>
        <fullName evidence="2 12">Flagellar biosynthetic protein FliP</fullName>
    </recommendedName>
</protein>
<reference evidence="13" key="1">
    <citation type="journal article" date="2015" name="Genome Announc.">
        <title>Complete Genome Sequence of the Bacteriochlorophyll b-Producing Photosynthetic Bacterium Blastochloris viridis.</title>
        <authorList>
            <person name="Tsukatani Y."/>
            <person name="Hirose Y."/>
            <person name="Harada J."/>
            <person name="Misawa N."/>
            <person name="Mori K."/>
            <person name="Inoue K."/>
            <person name="Tamiaki H."/>
        </authorList>
    </citation>
    <scope>NUCLEOTIDE SEQUENCE [LARGE SCALE GENOMIC DNA]</scope>
    <source>
        <strain evidence="13">DSM 133</strain>
    </source>
</reference>
<dbReference type="GO" id="GO:0005886">
    <property type="term" value="C:plasma membrane"/>
    <property type="evidence" value="ECO:0007669"/>
    <property type="project" value="UniProtKB-SubCell"/>
</dbReference>
<keyword evidence="13" id="KW-0282">Flagellum</keyword>
<dbReference type="PANTHER" id="PTHR30587">
    <property type="entry name" value="FLAGELLAR BIOSYNTHETIC PROTEIN FLIP"/>
    <property type="match status" value="1"/>
</dbReference>
<evidence type="ECO:0000313" key="13">
    <source>
        <dbReference type="EMBL" id="BAR97907.1"/>
    </source>
</evidence>
<dbReference type="GO" id="GO:0009306">
    <property type="term" value="P:protein secretion"/>
    <property type="evidence" value="ECO:0007669"/>
    <property type="project" value="UniProtKB-UniRule"/>
</dbReference>
<organism evidence="13">
    <name type="scientific">Blastochloris viridis</name>
    <name type="common">Rhodopseudomonas viridis</name>
    <dbReference type="NCBI Taxonomy" id="1079"/>
    <lineage>
        <taxon>Bacteria</taxon>
        <taxon>Pseudomonadati</taxon>
        <taxon>Pseudomonadota</taxon>
        <taxon>Alphaproteobacteria</taxon>
        <taxon>Hyphomicrobiales</taxon>
        <taxon>Blastochloridaceae</taxon>
        <taxon>Blastochloris</taxon>
    </lineage>
</organism>
<evidence type="ECO:0000256" key="8">
    <source>
        <dbReference type="ARBA" id="ARBA00022989"/>
    </source>
</evidence>
<evidence type="ECO:0000256" key="7">
    <source>
        <dbReference type="ARBA" id="ARBA00022927"/>
    </source>
</evidence>
<evidence type="ECO:0000256" key="5">
    <source>
        <dbReference type="ARBA" id="ARBA00022692"/>
    </source>
</evidence>
<dbReference type="PATRIC" id="fig|1079.6.peg.1039"/>
<keyword evidence="4 12" id="KW-1003">Cell membrane</keyword>
<evidence type="ECO:0000256" key="2">
    <source>
        <dbReference type="ARBA" id="ARBA00021714"/>
    </source>
</evidence>
<keyword evidence="6 12" id="KW-1005">Bacterial flagellum biogenesis</keyword>
<keyword evidence="13" id="KW-0969">Cilium</keyword>
<feature type="transmembrane region" description="Helical" evidence="12">
    <location>
        <begin position="79"/>
        <end position="105"/>
    </location>
</feature>
<evidence type="ECO:0000256" key="3">
    <source>
        <dbReference type="ARBA" id="ARBA00022448"/>
    </source>
</evidence>
<dbReference type="NCBIfam" id="TIGR01103">
    <property type="entry name" value="fliP"/>
    <property type="match status" value="1"/>
</dbReference>
<dbReference type="Pfam" id="PF00813">
    <property type="entry name" value="FliP"/>
    <property type="match status" value="1"/>
</dbReference>
<accession>A0A182CYP2</accession>
<evidence type="ECO:0000256" key="6">
    <source>
        <dbReference type="ARBA" id="ARBA00022795"/>
    </source>
</evidence>